<accession>A0A2K8SN73</accession>
<proteinExistence type="predicted"/>
<organism evidence="1 2">
    <name type="scientific">Nostoc flagelliforme CCNUN1</name>
    <dbReference type="NCBI Taxonomy" id="2038116"/>
    <lineage>
        <taxon>Bacteria</taxon>
        <taxon>Bacillati</taxon>
        <taxon>Cyanobacteriota</taxon>
        <taxon>Cyanophyceae</taxon>
        <taxon>Nostocales</taxon>
        <taxon>Nostocaceae</taxon>
        <taxon>Nostoc</taxon>
    </lineage>
</organism>
<sequence>MLSPKIGIIYFLEFPNQCPMPNAQCPIPHSPFPAKIK</sequence>
<dbReference type="Proteomes" id="UP000232003">
    <property type="component" value="Chromosome"/>
</dbReference>
<dbReference type="EMBL" id="CP024785">
    <property type="protein sequence ID" value="AUB36810.1"/>
    <property type="molecule type" value="Genomic_DNA"/>
</dbReference>
<dbReference type="AlphaFoldDB" id="A0A2K8SN73"/>
<name>A0A2K8SN73_9NOSO</name>
<dbReference type="KEGG" id="nfl:COO91_02735"/>
<evidence type="ECO:0000313" key="1">
    <source>
        <dbReference type="EMBL" id="AUB36810.1"/>
    </source>
</evidence>
<protein>
    <submittedName>
        <fullName evidence="1">Uncharacterized protein</fullName>
    </submittedName>
</protein>
<evidence type="ECO:0000313" key="2">
    <source>
        <dbReference type="Proteomes" id="UP000232003"/>
    </source>
</evidence>
<keyword evidence="2" id="KW-1185">Reference proteome</keyword>
<reference evidence="1 2" key="1">
    <citation type="submission" date="2017-11" db="EMBL/GenBank/DDBJ databases">
        <title>Complete genome of a free-living desiccation-tolerant cyanobacterium and its photosynthetic adaptation to extreme terrestrial habitat.</title>
        <authorList>
            <person name="Shang J."/>
        </authorList>
    </citation>
    <scope>NUCLEOTIDE SEQUENCE [LARGE SCALE GENOMIC DNA]</scope>
    <source>
        <strain evidence="1 2">CCNUN1</strain>
    </source>
</reference>
<gene>
    <name evidence="1" type="ORF">COO91_02735</name>
</gene>